<dbReference type="PROSITE" id="PS00894">
    <property type="entry name" value="HTH_DEOR_1"/>
    <property type="match status" value="1"/>
</dbReference>
<dbReference type="InterPro" id="IPR018356">
    <property type="entry name" value="Tscrpt_reg_HTH_DeoR_CS"/>
</dbReference>
<dbReference type="InterPro" id="IPR001034">
    <property type="entry name" value="DeoR_HTH"/>
</dbReference>
<proteinExistence type="predicted"/>
<dbReference type="InterPro" id="IPR036388">
    <property type="entry name" value="WH-like_DNA-bd_sf"/>
</dbReference>
<dbReference type="RefSeq" id="WP_055062703.1">
    <property type="nucleotide sequence ID" value="NZ_CVRQ01000058.1"/>
</dbReference>
<accession>A0A0M6WYZ9</accession>
<sequence length="247" mass="27678">MLAEDRCKKILDILDSMGSVTVQQLMDELDTSESTIRRDLVAMDKKGYLTKVHGGAIANNTNIHTQDEKVINRLKQNRSEKEQIARYAASLIVDNDFVYIDAGTTTAVMIDYITAKNVVFVTNSLTNAKRISDRGYTVYILGGEFKSTTEAIVGDEAVVTLDKYNFTKGFWGTNGITVKNGFTTPEIKEAMIKKKSMENSKEKYILADDSKFSQVSSIKFADFEDAVIITNALSNDNYKKYKNIKEV</sequence>
<dbReference type="InterPro" id="IPR014036">
    <property type="entry name" value="DeoR-like_C"/>
</dbReference>
<protein>
    <submittedName>
        <fullName evidence="5">Transcription repressor of fructose operon FruR</fullName>
    </submittedName>
</protein>
<dbReference type="GO" id="GO:0003700">
    <property type="term" value="F:DNA-binding transcription factor activity"/>
    <property type="evidence" value="ECO:0007669"/>
    <property type="project" value="InterPro"/>
</dbReference>
<dbReference type="PROSITE" id="PS51000">
    <property type="entry name" value="HTH_DEOR_2"/>
    <property type="match status" value="1"/>
</dbReference>
<dbReference type="SUPFAM" id="SSF100950">
    <property type="entry name" value="NagB/RpiA/CoA transferase-like"/>
    <property type="match status" value="1"/>
</dbReference>
<organism evidence="5 6">
    <name type="scientific">Agathobacter rectalis</name>
    <dbReference type="NCBI Taxonomy" id="39491"/>
    <lineage>
        <taxon>Bacteria</taxon>
        <taxon>Bacillati</taxon>
        <taxon>Bacillota</taxon>
        <taxon>Clostridia</taxon>
        <taxon>Lachnospirales</taxon>
        <taxon>Lachnospiraceae</taxon>
        <taxon>Agathobacter</taxon>
    </lineage>
</organism>
<dbReference type="InterPro" id="IPR037171">
    <property type="entry name" value="NagB/RpiA_transferase-like"/>
</dbReference>
<evidence type="ECO:0000256" key="2">
    <source>
        <dbReference type="ARBA" id="ARBA00023125"/>
    </source>
</evidence>
<evidence type="ECO:0000313" key="5">
    <source>
        <dbReference type="EMBL" id="CRL41927.1"/>
    </source>
</evidence>
<dbReference type="SMART" id="SM00420">
    <property type="entry name" value="HTH_DEOR"/>
    <property type="match status" value="1"/>
</dbReference>
<dbReference type="InterPro" id="IPR050313">
    <property type="entry name" value="Carb_Metab_HTH_regulators"/>
</dbReference>
<dbReference type="PANTHER" id="PTHR30363:SF56">
    <property type="entry name" value="TRANSCRIPTIONAL REGULATOR, DEOR FAMILY"/>
    <property type="match status" value="1"/>
</dbReference>
<dbReference type="PANTHER" id="PTHR30363">
    <property type="entry name" value="HTH-TYPE TRANSCRIPTIONAL REGULATOR SRLR-RELATED"/>
    <property type="match status" value="1"/>
</dbReference>
<feature type="domain" description="HTH deoR-type" evidence="4">
    <location>
        <begin position="3"/>
        <end position="58"/>
    </location>
</feature>
<keyword evidence="6" id="KW-1185">Reference proteome</keyword>
<dbReference type="PRINTS" id="PR00037">
    <property type="entry name" value="HTHLACR"/>
</dbReference>
<dbReference type="Pfam" id="PF00455">
    <property type="entry name" value="DeoRC"/>
    <property type="match status" value="1"/>
</dbReference>
<evidence type="ECO:0000256" key="3">
    <source>
        <dbReference type="ARBA" id="ARBA00023163"/>
    </source>
</evidence>
<dbReference type="Gene3D" id="3.40.50.1360">
    <property type="match status" value="1"/>
</dbReference>
<evidence type="ECO:0000313" key="6">
    <source>
        <dbReference type="Proteomes" id="UP000049472"/>
    </source>
</evidence>
<keyword evidence="3" id="KW-0804">Transcription</keyword>
<evidence type="ECO:0000259" key="4">
    <source>
        <dbReference type="PROSITE" id="PS51000"/>
    </source>
</evidence>
<dbReference type="InterPro" id="IPR036390">
    <property type="entry name" value="WH_DNA-bd_sf"/>
</dbReference>
<keyword evidence="2" id="KW-0238">DNA-binding</keyword>
<dbReference type="Gene3D" id="1.10.10.10">
    <property type="entry name" value="Winged helix-like DNA-binding domain superfamily/Winged helix DNA-binding domain"/>
    <property type="match status" value="1"/>
</dbReference>
<dbReference type="EMBL" id="CVRQ01000058">
    <property type="protein sequence ID" value="CRL41927.1"/>
    <property type="molecule type" value="Genomic_DNA"/>
</dbReference>
<dbReference type="SMART" id="SM01134">
    <property type="entry name" value="DeoRC"/>
    <property type="match status" value="1"/>
</dbReference>
<dbReference type="AlphaFoldDB" id="A0A0M6WYZ9"/>
<dbReference type="SUPFAM" id="SSF46785">
    <property type="entry name" value="Winged helix' DNA-binding domain"/>
    <property type="match status" value="1"/>
</dbReference>
<name>A0A0M6WYZ9_9FIRM</name>
<gene>
    <name evidence="5" type="ORF">T1815_00091</name>
</gene>
<dbReference type="GO" id="GO:0003677">
    <property type="term" value="F:DNA binding"/>
    <property type="evidence" value="ECO:0007669"/>
    <property type="project" value="UniProtKB-KW"/>
</dbReference>
<keyword evidence="1" id="KW-0805">Transcription regulation</keyword>
<dbReference type="Pfam" id="PF08220">
    <property type="entry name" value="HTH_DeoR"/>
    <property type="match status" value="1"/>
</dbReference>
<reference evidence="6" key="1">
    <citation type="submission" date="2015-05" db="EMBL/GenBank/DDBJ databases">
        <authorList>
            <consortium name="Pathogen Informatics"/>
        </authorList>
    </citation>
    <scope>NUCLEOTIDE SEQUENCE [LARGE SCALE GENOMIC DNA]</scope>
    <source>
        <strain evidence="6">T1-815</strain>
    </source>
</reference>
<evidence type="ECO:0000256" key="1">
    <source>
        <dbReference type="ARBA" id="ARBA00023015"/>
    </source>
</evidence>
<dbReference type="Proteomes" id="UP000049472">
    <property type="component" value="Unassembled WGS sequence"/>
</dbReference>